<dbReference type="GO" id="GO:0043495">
    <property type="term" value="F:protein-membrane adaptor activity"/>
    <property type="evidence" value="ECO:0007669"/>
    <property type="project" value="TreeGrafter"/>
</dbReference>
<dbReference type="CDD" id="cd06768">
    <property type="entry name" value="PDZ_NHERF-like"/>
    <property type="match status" value="2"/>
</dbReference>
<feature type="compositionally biased region" description="Polar residues" evidence="2">
    <location>
        <begin position="235"/>
        <end position="249"/>
    </location>
</feature>
<dbReference type="Pfam" id="PF00595">
    <property type="entry name" value="PDZ"/>
    <property type="match status" value="2"/>
</dbReference>
<dbReference type="STRING" id="131310.A0A0N5A0H8"/>
<feature type="compositionally biased region" description="Polar residues" evidence="2">
    <location>
        <begin position="400"/>
        <end position="434"/>
    </location>
</feature>
<accession>A0A0N5A0H8</accession>
<dbReference type="GO" id="GO:0016324">
    <property type="term" value="C:apical plasma membrane"/>
    <property type="evidence" value="ECO:0007669"/>
    <property type="project" value="TreeGrafter"/>
</dbReference>
<dbReference type="PANTHER" id="PTHR14191">
    <property type="entry name" value="PDZ DOMAIN CONTAINING PROTEIN"/>
    <property type="match status" value="1"/>
</dbReference>
<dbReference type="InterPro" id="IPR001478">
    <property type="entry name" value="PDZ"/>
</dbReference>
<feature type="domain" description="PDZ" evidence="3">
    <location>
        <begin position="16"/>
        <end position="96"/>
    </location>
</feature>
<organism evidence="4 5">
    <name type="scientific">Parastrongyloides trichosuri</name>
    <name type="common">Possum-specific nematode worm</name>
    <dbReference type="NCBI Taxonomy" id="131310"/>
    <lineage>
        <taxon>Eukaryota</taxon>
        <taxon>Metazoa</taxon>
        <taxon>Ecdysozoa</taxon>
        <taxon>Nematoda</taxon>
        <taxon>Chromadorea</taxon>
        <taxon>Rhabditida</taxon>
        <taxon>Tylenchina</taxon>
        <taxon>Panagrolaimomorpha</taxon>
        <taxon>Strongyloidoidea</taxon>
        <taxon>Strongyloididae</taxon>
        <taxon>Parastrongyloides</taxon>
    </lineage>
</organism>
<evidence type="ECO:0000313" key="4">
    <source>
        <dbReference type="Proteomes" id="UP000038045"/>
    </source>
</evidence>
<protein>
    <submittedName>
        <fullName evidence="5">PDZ domain-containing protein</fullName>
    </submittedName>
</protein>
<dbReference type="InterPro" id="IPR036034">
    <property type="entry name" value="PDZ_sf"/>
</dbReference>
<name>A0A0N5A0H8_PARTI</name>
<dbReference type="SMART" id="SM00228">
    <property type="entry name" value="PDZ"/>
    <property type="match status" value="2"/>
</dbReference>
<dbReference type="PANTHER" id="PTHR14191:SF3">
    <property type="entry name" value="NA(+)_H(+) EXCHANGE REGULATORY COFACTOR-LIKE PROTEIN NRFL-1"/>
    <property type="match status" value="1"/>
</dbReference>
<dbReference type="GO" id="GO:0072659">
    <property type="term" value="P:protein localization to plasma membrane"/>
    <property type="evidence" value="ECO:0007669"/>
    <property type="project" value="TreeGrafter"/>
</dbReference>
<evidence type="ECO:0000256" key="2">
    <source>
        <dbReference type="SAM" id="MobiDB-lite"/>
    </source>
</evidence>
<evidence type="ECO:0000313" key="5">
    <source>
        <dbReference type="WBParaSite" id="PTRK_0001492500.1"/>
    </source>
</evidence>
<dbReference type="AlphaFoldDB" id="A0A0N5A0H8"/>
<feature type="region of interest" description="Disordered" evidence="2">
    <location>
        <begin position="400"/>
        <end position="456"/>
    </location>
</feature>
<dbReference type="PROSITE" id="PS50106">
    <property type="entry name" value="PDZ"/>
    <property type="match status" value="2"/>
</dbReference>
<evidence type="ECO:0000259" key="3">
    <source>
        <dbReference type="PROSITE" id="PS50106"/>
    </source>
</evidence>
<dbReference type="InterPro" id="IPR051067">
    <property type="entry name" value="NHER"/>
</dbReference>
<feature type="compositionally biased region" description="Basic and acidic residues" evidence="2">
    <location>
        <begin position="250"/>
        <end position="262"/>
    </location>
</feature>
<proteinExistence type="predicted"/>
<reference evidence="5" key="1">
    <citation type="submission" date="2017-02" db="UniProtKB">
        <authorList>
            <consortium name="WormBaseParasite"/>
        </authorList>
    </citation>
    <scope>IDENTIFICATION</scope>
</reference>
<feature type="region of interest" description="Disordered" evidence="2">
    <location>
        <begin position="235"/>
        <end position="275"/>
    </location>
</feature>
<sequence length="609" mass="68444">MVVFQLPPSAPCPRLCVVIKKTIDQEYGFNLHAEKNRGQFIGAIDADSPADIAGLRSGDRIFAVNGALIQGEPHKQVVQRIKENPLQCELLVITEEGAEWYLKNKIQITPSLPNVIRVCREWEDSMKPNNNRVKRLSHIFVAQNDNFFSINSSLILQDDDNNNNSNVSLGYYSALDGDILRSSNNFHKFSSSRYTKVDKSIQRRSIAADSISLTSSSLSSSPQIKSRSNRITFKANSHASMITQSQKSPKISDKDVNEENSQKNHSPVSNLLQQPMSTLQMAPRPRLCYLKKNDPCEEFGFNVHLEKGKGHYIGVVDYNGIAYHAGLETGQRIVGINGEIIHPNTPHKDVVTLIKRTPLESSLLVASEDVDKWYIDNNIQYSFDNCIYFKKNNVLNVPLNTNKSQQDSHVNTHSSQYKSSNARSVSCGSNRTNHSSSSSDDSWKQSQKKLASGESSNKFMKNGGKYCEEIVIEKGYKEEKAKSMNPFEESYDNSPIKDIVHEKTIEPTEYRTITPQIRTHSPVPIANCKPFGGNTDVNSIHINSSVNNNNEILKYSEISPSTSKSKPNMDIFSLSAKEAREMMALNRKKDPRKQNTMSIEQKYKLISSL</sequence>
<feature type="compositionally biased region" description="Low complexity" evidence="2">
    <location>
        <begin position="435"/>
        <end position="449"/>
    </location>
</feature>
<feature type="compositionally biased region" description="Polar residues" evidence="2">
    <location>
        <begin position="263"/>
        <end position="275"/>
    </location>
</feature>
<dbReference type="Proteomes" id="UP000038045">
    <property type="component" value="Unplaced"/>
</dbReference>
<feature type="domain" description="PDZ" evidence="3">
    <location>
        <begin position="287"/>
        <end position="369"/>
    </location>
</feature>
<dbReference type="Gene3D" id="2.30.42.10">
    <property type="match status" value="2"/>
</dbReference>
<evidence type="ECO:0000256" key="1">
    <source>
        <dbReference type="ARBA" id="ARBA00022737"/>
    </source>
</evidence>
<dbReference type="SUPFAM" id="SSF50156">
    <property type="entry name" value="PDZ domain-like"/>
    <property type="match status" value="2"/>
</dbReference>
<dbReference type="WBParaSite" id="PTRK_0001492500.1">
    <property type="protein sequence ID" value="PTRK_0001492500.1"/>
    <property type="gene ID" value="PTRK_0001492500"/>
</dbReference>
<keyword evidence="1" id="KW-0677">Repeat</keyword>
<keyword evidence="4" id="KW-1185">Reference proteome</keyword>